<evidence type="ECO:0000313" key="2">
    <source>
        <dbReference type="Proteomes" id="UP000522163"/>
    </source>
</evidence>
<dbReference type="EMBL" id="JACHHH010000001">
    <property type="protein sequence ID" value="MBB6040382.1"/>
    <property type="molecule type" value="Genomic_DNA"/>
</dbReference>
<dbReference type="Proteomes" id="UP000522163">
    <property type="component" value="Unassembled WGS sequence"/>
</dbReference>
<gene>
    <name evidence="1" type="ORF">HNQ46_000343</name>
</gene>
<name>A0A7W9W1M9_9FIRM</name>
<accession>A0A7W9W1M9</accession>
<protein>
    <submittedName>
        <fullName evidence="1">Uncharacterized protein</fullName>
    </submittedName>
</protein>
<evidence type="ECO:0000313" key="1">
    <source>
        <dbReference type="EMBL" id="MBB6040382.1"/>
    </source>
</evidence>
<organism evidence="1 2">
    <name type="scientific">Oribacterium sinus</name>
    <dbReference type="NCBI Taxonomy" id="237576"/>
    <lineage>
        <taxon>Bacteria</taxon>
        <taxon>Bacillati</taxon>
        <taxon>Bacillota</taxon>
        <taxon>Clostridia</taxon>
        <taxon>Lachnospirales</taxon>
        <taxon>Lachnospiraceae</taxon>
        <taxon>Oribacterium</taxon>
    </lineage>
</organism>
<reference evidence="1 2" key="1">
    <citation type="submission" date="2020-08" db="EMBL/GenBank/DDBJ databases">
        <title>Genomic Encyclopedia of Type Strains, Phase IV (KMG-IV): sequencing the most valuable type-strain genomes for metagenomic binning, comparative biology and taxonomic classification.</title>
        <authorList>
            <person name="Goeker M."/>
        </authorList>
    </citation>
    <scope>NUCLEOTIDE SEQUENCE [LARGE SCALE GENOMIC DNA]</scope>
    <source>
        <strain evidence="1 2">DSM 17245</strain>
    </source>
</reference>
<comment type="caution">
    <text evidence="1">The sequence shown here is derived from an EMBL/GenBank/DDBJ whole genome shotgun (WGS) entry which is preliminary data.</text>
</comment>
<dbReference type="AlphaFoldDB" id="A0A7W9W1M9"/>
<proteinExistence type="predicted"/>
<dbReference type="RefSeq" id="WP_243155802.1">
    <property type="nucleotide sequence ID" value="NZ_JACHHH010000001.1"/>
</dbReference>
<sequence>MENDAWEKKFLVQIEKEHSVTGVFADDYKVIGFSFFNNDNKIVEFEKVINTWLETV</sequence>
<dbReference type="GeneID" id="85013913"/>